<keyword evidence="2" id="KW-1185">Reference proteome</keyword>
<dbReference type="Proteomes" id="UP000006873">
    <property type="component" value="Chromosome"/>
</dbReference>
<evidence type="ECO:0000313" key="1">
    <source>
        <dbReference type="EMBL" id="ADO38885.1"/>
    </source>
</evidence>
<sequence length="66" mass="7754">MPAGWLNSEIAAQFTNPFITSPHFLFYWIIFLVDSENISYYILSLLFKNVHAVSNKDNFLPYFSIF</sequence>
<reference key="1">
    <citation type="submission" date="2010-09" db="EMBL/GenBank/DDBJ databases">
        <authorList>
            <person name="Roh H."/>
            <person name="Ko H.-J."/>
            <person name="Kim D."/>
            <person name="Choi D.G."/>
            <person name="Park S."/>
            <person name="Kim S."/>
            <person name="Kim K.H."/>
            <person name="Chang I.S."/>
            <person name="Choi I.-G."/>
        </authorList>
    </citation>
    <scope>NUCLEOTIDE SEQUENCE</scope>
    <source>
        <strain>KIST612</strain>
    </source>
</reference>
<dbReference type="EMBL" id="CP002273">
    <property type="protein sequence ID" value="ADO38885.1"/>
    <property type="molecule type" value="Genomic_DNA"/>
</dbReference>
<organism evidence="1 2">
    <name type="scientific">Eubacterium callanderi</name>
    <dbReference type="NCBI Taxonomy" id="53442"/>
    <lineage>
        <taxon>Bacteria</taxon>
        <taxon>Bacillati</taxon>
        <taxon>Bacillota</taxon>
        <taxon>Clostridia</taxon>
        <taxon>Eubacteriales</taxon>
        <taxon>Eubacteriaceae</taxon>
        <taxon>Eubacterium</taxon>
    </lineage>
</organism>
<gene>
    <name evidence="1" type="ordered locus">ELI_3941</name>
</gene>
<dbReference type="KEGG" id="elm:ELI_3941"/>
<evidence type="ECO:0000313" key="2">
    <source>
        <dbReference type="Proteomes" id="UP000006873"/>
    </source>
</evidence>
<dbReference type="HOGENOM" id="CLU_2824683_0_0_9"/>
<dbReference type="AlphaFoldDB" id="E3GGT0"/>
<proteinExistence type="predicted"/>
<name>E3GGT0_9FIRM</name>
<protein>
    <submittedName>
        <fullName evidence="1">Uncharacterized protein</fullName>
    </submittedName>
</protein>
<accession>E3GGT0</accession>
<reference evidence="1 2" key="2">
    <citation type="journal article" date="2011" name="J. Bacteriol.">
        <title>Complete genome sequence of a carbon monoxide-utilizing acetogen, Eubacterium limosum KIST612.</title>
        <authorList>
            <person name="Roh H."/>
            <person name="Ko H.J."/>
            <person name="Kim D."/>
            <person name="Choi D.G."/>
            <person name="Park S."/>
            <person name="Kim S."/>
            <person name="Chang I.S."/>
            <person name="Choi I.G."/>
        </authorList>
    </citation>
    <scope>NUCLEOTIDE SEQUENCE [LARGE SCALE GENOMIC DNA]</scope>
    <source>
        <strain evidence="1 2">KIST612</strain>
    </source>
</reference>